<proteinExistence type="predicted"/>
<feature type="non-terminal residue" evidence="2">
    <location>
        <position position="369"/>
    </location>
</feature>
<evidence type="ECO:0000313" key="2">
    <source>
        <dbReference type="EMBL" id="PFH51815.1"/>
    </source>
</evidence>
<feature type="region of interest" description="Disordered" evidence="1">
    <location>
        <begin position="269"/>
        <end position="299"/>
    </location>
</feature>
<dbReference type="EMBL" id="KZ301984">
    <property type="protein sequence ID" value="PFH51815.1"/>
    <property type="molecule type" value="Genomic_DNA"/>
</dbReference>
<dbReference type="AlphaFoldDB" id="A0A2A9NLF4"/>
<name>A0A2A9NLF4_9AGAR</name>
<dbReference type="Proteomes" id="UP000242287">
    <property type="component" value="Unassembled WGS sequence"/>
</dbReference>
<protein>
    <submittedName>
        <fullName evidence="2">Uncharacterized protein</fullName>
    </submittedName>
</protein>
<reference evidence="2 3" key="1">
    <citation type="submission" date="2014-02" db="EMBL/GenBank/DDBJ databases">
        <title>Transposable element dynamics among asymbiotic and ectomycorrhizal Amanita fungi.</title>
        <authorList>
            <consortium name="DOE Joint Genome Institute"/>
            <person name="Hess J."/>
            <person name="Skrede I."/>
            <person name="Wolfe B."/>
            <person name="LaButti K."/>
            <person name="Ohm R.A."/>
            <person name="Grigoriev I.V."/>
            <person name="Pringle A."/>
        </authorList>
    </citation>
    <scope>NUCLEOTIDE SEQUENCE [LARGE SCALE GENOMIC DNA]</scope>
    <source>
        <strain evidence="2 3">SKay4041</strain>
    </source>
</reference>
<sequence length="369" mass="42152">MRSKEHSSNGPKRLSKTLTHARVAAELRFHHSNNSRCKAPSYTIRAFAELMELEEEYGSEAFPVSEIQSRIELRVRCLGHPVRCHSQAMMEAIKNIIHFGYLQQGSDAATVTFTLLGQKFIKQLLEHEYNLVTHPEMQDAFETRCSFIRLNTKPSNKVTSKEWEYETLATRRENEEIRKAREGPQPPVSGNTSGPSNMTNRAPSPSTVYEDVPMSPISWSSDKETPMQVDLEPNHKDPCNFTPRSPRIITYNAYPTPESLPSACRSAIAVSDDQSPTKNRTRNSGRDQQVMGEDTEQDLDNETQYKAKFNELYAGLQRTNYTLAALHALHSTEGREHMERDEHNEAEIRSLKKTIFERNAEVEALERRL</sequence>
<accession>A0A2A9NLF4</accession>
<organism evidence="2 3">
    <name type="scientific">Amanita thiersii Skay4041</name>
    <dbReference type="NCBI Taxonomy" id="703135"/>
    <lineage>
        <taxon>Eukaryota</taxon>
        <taxon>Fungi</taxon>
        <taxon>Dikarya</taxon>
        <taxon>Basidiomycota</taxon>
        <taxon>Agaricomycotina</taxon>
        <taxon>Agaricomycetes</taxon>
        <taxon>Agaricomycetidae</taxon>
        <taxon>Agaricales</taxon>
        <taxon>Pluteineae</taxon>
        <taxon>Amanitaceae</taxon>
        <taxon>Amanita</taxon>
    </lineage>
</organism>
<feature type="region of interest" description="Disordered" evidence="1">
    <location>
        <begin position="174"/>
        <end position="242"/>
    </location>
</feature>
<evidence type="ECO:0000313" key="3">
    <source>
        <dbReference type="Proteomes" id="UP000242287"/>
    </source>
</evidence>
<keyword evidence="3" id="KW-1185">Reference proteome</keyword>
<evidence type="ECO:0000256" key="1">
    <source>
        <dbReference type="SAM" id="MobiDB-lite"/>
    </source>
</evidence>
<feature type="compositionally biased region" description="Polar residues" evidence="1">
    <location>
        <begin position="188"/>
        <end position="207"/>
    </location>
</feature>
<gene>
    <name evidence="2" type="ORF">AMATHDRAFT_58314</name>
</gene>